<dbReference type="Pfam" id="PF01569">
    <property type="entry name" value="PAP2"/>
    <property type="match status" value="1"/>
</dbReference>
<keyword evidence="1" id="KW-0472">Membrane</keyword>
<feature type="transmembrane region" description="Helical" evidence="1">
    <location>
        <begin position="183"/>
        <end position="203"/>
    </location>
</feature>
<dbReference type="OrthoDB" id="5289372at2"/>
<feature type="domain" description="Phosphatidic acid phosphatase type 2/haloperoxidase" evidence="2">
    <location>
        <begin position="114"/>
        <end position="226"/>
    </location>
</feature>
<proteinExistence type="predicted"/>
<keyword evidence="4" id="KW-1185">Reference proteome</keyword>
<feature type="transmembrane region" description="Helical" evidence="1">
    <location>
        <begin position="113"/>
        <end position="131"/>
    </location>
</feature>
<reference evidence="4" key="1">
    <citation type="submission" date="2016-06" db="EMBL/GenBank/DDBJ databases">
        <authorList>
            <person name="Varghese N."/>
        </authorList>
    </citation>
    <scope>NUCLEOTIDE SEQUENCE [LARGE SCALE GENOMIC DNA]</scope>
    <source>
        <strain evidence="4">DSM 45344</strain>
    </source>
</reference>
<dbReference type="InterPro" id="IPR000326">
    <property type="entry name" value="PAP2/HPO"/>
</dbReference>
<keyword evidence="1" id="KW-1133">Transmembrane helix</keyword>
<evidence type="ECO:0000256" key="1">
    <source>
        <dbReference type="SAM" id="Phobius"/>
    </source>
</evidence>
<dbReference type="Proteomes" id="UP000199393">
    <property type="component" value="Chromosome I"/>
</dbReference>
<feature type="transmembrane region" description="Helical" evidence="1">
    <location>
        <begin position="73"/>
        <end position="101"/>
    </location>
</feature>
<evidence type="ECO:0000313" key="3">
    <source>
        <dbReference type="EMBL" id="SBV25410.1"/>
    </source>
</evidence>
<sequence>MAAGRRAPRHLRDRPPRPLGVPVLRPVPGGWWFDGLLLAALVALTAGLVWWRPLLDLDIAVRDWCDQHRPRPVYILMWIFDHVGQGGILTTVTVALSFWLAWRHRTIRPIIPAGLAPIISTVLIVGLKGWTSRGAPHHGSVEMFSDGWEEYYPSGHVSNGIVYYGMLAMLLSPYLGVVARRILMWLPGVLVFIGTTYLGWHWITDSVGGYLLGLLIVRLLLRVPWRTLPLPRLLDRGRRP</sequence>
<dbReference type="Gene3D" id="1.20.144.10">
    <property type="entry name" value="Phosphatidic acid phosphatase type 2/haloperoxidase"/>
    <property type="match status" value="1"/>
</dbReference>
<organism evidence="3 4">
    <name type="scientific">Micromonospora krabiensis</name>
    <dbReference type="NCBI Taxonomy" id="307121"/>
    <lineage>
        <taxon>Bacteria</taxon>
        <taxon>Bacillati</taxon>
        <taxon>Actinomycetota</taxon>
        <taxon>Actinomycetes</taxon>
        <taxon>Micromonosporales</taxon>
        <taxon>Micromonosporaceae</taxon>
        <taxon>Micromonospora</taxon>
    </lineage>
</organism>
<accession>A0A1C3MYJ9</accession>
<dbReference type="AlphaFoldDB" id="A0A1C3MYJ9"/>
<dbReference type="InterPro" id="IPR036938">
    <property type="entry name" value="PAP2/HPO_sf"/>
</dbReference>
<dbReference type="SUPFAM" id="SSF48317">
    <property type="entry name" value="Acid phosphatase/Vanadium-dependent haloperoxidase"/>
    <property type="match status" value="1"/>
</dbReference>
<feature type="transmembrane region" description="Helical" evidence="1">
    <location>
        <begin position="151"/>
        <end position="171"/>
    </location>
</feature>
<feature type="transmembrane region" description="Helical" evidence="1">
    <location>
        <begin position="31"/>
        <end position="53"/>
    </location>
</feature>
<name>A0A1C3MYJ9_9ACTN</name>
<evidence type="ECO:0000313" key="4">
    <source>
        <dbReference type="Proteomes" id="UP000199393"/>
    </source>
</evidence>
<gene>
    <name evidence="3" type="ORF">GA0070620_0886</name>
</gene>
<keyword evidence="1" id="KW-0812">Transmembrane</keyword>
<dbReference type="EMBL" id="LT598496">
    <property type="protein sequence ID" value="SBV25410.1"/>
    <property type="molecule type" value="Genomic_DNA"/>
</dbReference>
<dbReference type="STRING" id="307121.GA0070620_0886"/>
<protein>
    <submittedName>
        <fullName evidence="3">PAP2 superfamily protein</fullName>
    </submittedName>
</protein>
<evidence type="ECO:0000259" key="2">
    <source>
        <dbReference type="Pfam" id="PF01569"/>
    </source>
</evidence>